<keyword evidence="1 2" id="KW-0472">Membrane</keyword>
<protein>
    <submittedName>
        <fullName evidence="4">OmpA family protein</fullName>
    </submittedName>
</protein>
<dbReference type="Proteomes" id="UP000514752">
    <property type="component" value="Chromosome"/>
</dbReference>
<proteinExistence type="predicted"/>
<feature type="domain" description="OmpA-like" evidence="3">
    <location>
        <begin position="71"/>
        <end position="178"/>
    </location>
</feature>
<dbReference type="PROSITE" id="PS51123">
    <property type="entry name" value="OMPA_2"/>
    <property type="match status" value="1"/>
</dbReference>
<dbReference type="KEGG" id="nsg:H3L94_01125"/>
<evidence type="ECO:0000313" key="4">
    <source>
        <dbReference type="EMBL" id="QMT40699.1"/>
    </source>
</evidence>
<evidence type="ECO:0000256" key="1">
    <source>
        <dbReference type="PROSITE-ProRule" id="PRU00473"/>
    </source>
</evidence>
<dbReference type="SUPFAM" id="SSF103088">
    <property type="entry name" value="OmpA-like"/>
    <property type="match status" value="1"/>
</dbReference>
<dbReference type="Pfam" id="PF00691">
    <property type="entry name" value="OmpA"/>
    <property type="match status" value="1"/>
</dbReference>
<evidence type="ECO:0000313" key="5">
    <source>
        <dbReference type="Proteomes" id="UP000514752"/>
    </source>
</evidence>
<evidence type="ECO:0000256" key="2">
    <source>
        <dbReference type="SAM" id="Phobius"/>
    </source>
</evidence>
<dbReference type="EMBL" id="CP059567">
    <property type="protein sequence ID" value="QMT40699.1"/>
    <property type="molecule type" value="Genomic_DNA"/>
</dbReference>
<organism evidence="4 5">
    <name type="scientific">Neisseria shayeganii</name>
    <dbReference type="NCBI Taxonomy" id="607712"/>
    <lineage>
        <taxon>Bacteria</taxon>
        <taxon>Pseudomonadati</taxon>
        <taxon>Pseudomonadota</taxon>
        <taxon>Betaproteobacteria</taxon>
        <taxon>Neisseriales</taxon>
        <taxon>Neisseriaceae</taxon>
        <taxon>Neisseria</taxon>
    </lineage>
</organism>
<keyword evidence="2" id="KW-1133">Transmembrane helix</keyword>
<dbReference type="CDD" id="cd07185">
    <property type="entry name" value="OmpA_C-like"/>
    <property type="match status" value="1"/>
</dbReference>
<evidence type="ECO:0000259" key="3">
    <source>
        <dbReference type="PROSITE" id="PS51123"/>
    </source>
</evidence>
<dbReference type="InterPro" id="IPR006665">
    <property type="entry name" value="OmpA-like"/>
</dbReference>
<accession>A0A7D7NAE3</accession>
<dbReference type="Gene3D" id="3.30.1330.60">
    <property type="entry name" value="OmpA-like domain"/>
    <property type="match status" value="1"/>
</dbReference>
<dbReference type="RefSeq" id="WP_182122326.1">
    <property type="nucleotide sequence ID" value="NZ_CP059567.1"/>
</dbReference>
<reference evidence="4 5" key="1">
    <citation type="submission" date="2020-07" db="EMBL/GenBank/DDBJ databases">
        <title>Genomic diversity of species in the Neisseriaceae family.</title>
        <authorList>
            <person name="Vincent A.T."/>
            <person name="Bernet E."/>
            <person name="Veyrier F.J."/>
        </authorList>
    </citation>
    <scope>NUCLEOTIDE SEQUENCE [LARGE SCALE GENOMIC DNA]</scope>
    <source>
        <strain evidence="4 5">DSM 22244</strain>
    </source>
</reference>
<feature type="transmembrane region" description="Helical" evidence="2">
    <location>
        <begin position="14"/>
        <end position="35"/>
    </location>
</feature>
<gene>
    <name evidence="4" type="ORF">H3L94_01125</name>
</gene>
<keyword evidence="2" id="KW-0812">Transmembrane</keyword>
<dbReference type="GO" id="GO:0016020">
    <property type="term" value="C:membrane"/>
    <property type="evidence" value="ECO:0007669"/>
    <property type="project" value="UniProtKB-UniRule"/>
</dbReference>
<dbReference type="AlphaFoldDB" id="A0A7D7NAE3"/>
<dbReference type="InterPro" id="IPR036737">
    <property type="entry name" value="OmpA-like_sf"/>
</dbReference>
<sequence>MASQDEEDKKLRRLLTWLGVLVGLVVAGVLTLALWEAHKNGDLGFGQPEAQVPSRAQVENGQVNMVPQAGDYALVENGIVKFYFATGSSNLAPNAEEVLAVVVDGVKHGRRAVISGYHDHTGNAEVNAEVSKNRAIAVQNALLALGVPQESIELRKPEVAQGSGSDAEARRVEVLLVD</sequence>
<name>A0A7D7NAE3_9NEIS</name>